<protein>
    <recommendedName>
        <fullName evidence="9">CRISPR-associated endoribonuclease Cas2</fullName>
        <ecNumber evidence="9">3.1.-.-</ecNumber>
    </recommendedName>
</protein>
<evidence type="ECO:0000256" key="3">
    <source>
        <dbReference type="ARBA" id="ARBA00022722"/>
    </source>
</evidence>
<evidence type="ECO:0000256" key="5">
    <source>
        <dbReference type="ARBA" id="ARBA00022759"/>
    </source>
</evidence>
<comment type="similarity">
    <text evidence="2 9">Belongs to the CRISPR-associated endoribonuclease Cas2 protein family.</text>
</comment>
<comment type="cofactor">
    <cofactor evidence="1 9">
        <name>Mg(2+)</name>
        <dbReference type="ChEBI" id="CHEBI:18420"/>
    </cofactor>
</comment>
<evidence type="ECO:0000313" key="11">
    <source>
        <dbReference type="Proteomes" id="UP000515561"/>
    </source>
</evidence>
<dbReference type="GO" id="GO:0004521">
    <property type="term" value="F:RNA endonuclease activity"/>
    <property type="evidence" value="ECO:0007669"/>
    <property type="project" value="InterPro"/>
</dbReference>
<evidence type="ECO:0000256" key="4">
    <source>
        <dbReference type="ARBA" id="ARBA00022723"/>
    </source>
</evidence>
<dbReference type="PANTHER" id="PTHR34405">
    <property type="entry name" value="CRISPR-ASSOCIATED ENDORIBONUCLEASE CAS2"/>
    <property type="match status" value="1"/>
</dbReference>
<keyword evidence="11" id="KW-1185">Reference proteome</keyword>
<dbReference type="Gene3D" id="3.30.70.240">
    <property type="match status" value="1"/>
</dbReference>
<dbReference type="GO" id="GO:0051607">
    <property type="term" value="P:defense response to virus"/>
    <property type="evidence" value="ECO:0007669"/>
    <property type="project" value="UniProtKB-UniRule"/>
</dbReference>
<proteinExistence type="inferred from homology"/>
<dbReference type="InterPro" id="IPR019199">
    <property type="entry name" value="Virulence_VapD/CRISPR_Cas2"/>
</dbReference>
<feature type="binding site" evidence="9">
    <location>
        <position position="8"/>
    </location>
    <ligand>
        <name>Mg(2+)</name>
        <dbReference type="ChEBI" id="CHEBI:18420"/>
        <note>catalytic</note>
    </ligand>
</feature>
<dbReference type="AlphaFoldDB" id="A0A6S6R8K3"/>
<comment type="function">
    <text evidence="9">CRISPR (clustered regularly interspaced short palindromic repeat), is an adaptive immune system that provides protection against mobile genetic elements (viruses, transposable elements and conjugative plasmids). CRISPR clusters contain sequences complementary to antecedent mobile elements and target invading nucleic acids. CRISPR clusters are transcribed and processed into CRISPR RNA (crRNA). Functions as a ssRNA-specific endoribonuclease. Involved in the integration of spacer DNA into the CRISPR cassette.</text>
</comment>
<keyword evidence="8 9" id="KW-0051">Antiviral defense</keyword>
<dbReference type="GO" id="GO:0043571">
    <property type="term" value="P:maintenance of CRISPR repeat elements"/>
    <property type="evidence" value="ECO:0007669"/>
    <property type="project" value="UniProtKB-UniRule"/>
</dbReference>
<accession>A0A6S6R8K3</accession>
<dbReference type="SUPFAM" id="SSF143430">
    <property type="entry name" value="TTP0101/SSO1404-like"/>
    <property type="match status" value="1"/>
</dbReference>
<keyword evidence="3 9" id="KW-0540">Nuclease</keyword>
<name>A0A6S6R8K3_9FIRM</name>
<dbReference type="GO" id="GO:0016787">
    <property type="term" value="F:hydrolase activity"/>
    <property type="evidence" value="ECO:0007669"/>
    <property type="project" value="UniProtKB-KW"/>
</dbReference>
<evidence type="ECO:0000256" key="9">
    <source>
        <dbReference type="HAMAP-Rule" id="MF_01471"/>
    </source>
</evidence>
<dbReference type="KEGG" id="acel:acsn021_28970"/>
<evidence type="ECO:0000256" key="1">
    <source>
        <dbReference type="ARBA" id="ARBA00001946"/>
    </source>
</evidence>
<keyword evidence="4 9" id="KW-0479">Metal-binding</keyword>
<evidence type="ECO:0000256" key="7">
    <source>
        <dbReference type="ARBA" id="ARBA00022842"/>
    </source>
</evidence>
<keyword evidence="7 9" id="KW-0460">Magnesium</keyword>
<sequence>MYVVLIYDIEVDDNGAKASRNIFKICKKYLTHVQKSVFEGDITPALLQQLKLELNKHIRENRDSVIIFKSREERWMQKEFWGKEDDKTSNFF</sequence>
<evidence type="ECO:0000256" key="6">
    <source>
        <dbReference type="ARBA" id="ARBA00022801"/>
    </source>
</evidence>
<dbReference type="EMBL" id="AP023367">
    <property type="protein sequence ID" value="BCJ95328.1"/>
    <property type="molecule type" value="Genomic_DNA"/>
</dbReference>
<dbReference type="InterPro" id="IPR021127">
    <property type="entry name" value="CRISPR_associated_Cas2"/>
</dbReference>
<dbReference type="NCBIfam" id="TIGR01573">
    <property type="entry name" value="cas2"/>
    <property type="match status" value="1"/>
</dbReference>
<keyword evidence="6 9" id="KW-0378">Hydrolase</keyword>
<dbReference type="Proteomes" id="UP000515561">
    <property type="component" value="Chromosome"/>
</dbReference>
<dbReference type="Pfam" id="PF09827">
    <property type="entry name" value="CRISPR_Cas2"/>
    <property type="match status" value="1"/>
</dbReference>
<organism evidence="10 11">
    <name type="scientific">Anaerocolumna cellulosilytica</name>
    <dbReference type="NCBI Taxonomy" id="433286"/>
    <lineage>
        <taxon>Bacteria</taxon>
        <taxon>Bacillati</taxon>
        <taxon>Bacillota</taxon>
        <taxon>Clostridia</taxon>
        <taxon>Lachnospirales</taxon>
        <taxon>Lachnospiraceae</taxon>
        <taxon>Anaerocolumna</taxon>
    </lineage>
</organism>
<evidence type="ECO:0000256" key="2">
    <source>
        <dbReference type="ARBA" id="ARBA00009959"/>
    </source>
</evidence>
<evidence type="ECO:0000256" key="8">
    <source>
        <dbReference type="ARBA" id="ARBA00023118"/>
    </source>
</evidence>
<dbReference type="EC" id="3.1.-.-" evidence="9"/>
<dbReference type="PANTHER" id="PTHR34405:SF1">
    <property type="entry name" value="CRISPR-ASSOCIATED ENDORIBONUCLEASE CAS2"/>
    <property type="match status" value="1"/>
</dbReference>
<dbReference type="CDD" id="cd09725">
    <property type="entry name" value="Cas2_I_II_III"/>
    <property type="match status" value="1"/>
</dbReference>
<dbReference type="HAMAP" id="MF_01471">
    <property type="entry name" value="Cas2"/>
    <property type="match status" value="1"/>
</dbReference>
<reference evidence="10 11" key="1">
    <citation type="journal article" date="2016" name="Int. J. Syst. Evol. Microbiol.">
        <title>Descriptions of Anaerotaenia torta gen. nov., sp. nov. and Anaerocolumna cellulosilytica gen. nov., sp. nov. isolated from a methanogenic reactor of cattle waste.</title>
        <authorList>
            <person name="Uek A."/>
            <person name="Ohtaki Y."/>
            <person name="Kaku N."/>
            <person name="Ueki K."/>
        </authorList>
    </citation>
    <scope>NUCLEOTIDE SEQUENCE [LARGE SCALE GENOMIC DNA]</scope>
    <source>
        <strain evidence="10 11">SN021</strain>
    </source>
</reference>
<evidence type="ECO:0000313" key="10">
    <source>
        <dbReference type="EMBL" id="BCJ95328.1"/>
    </source>
</evidence>
<comment type="subunit">
    <text evidence="9">Homodimer, forms a heterotetramer with a Cas1 homodimer.</text>
</comment>
<dbReference type="GO" id="GO:0046872">
    <property type="term" value="F:metal ion binding"/>
    <property type="evidence" value="ECO:0007669"/>
    <property type="project" value="UniProtKB-UniRule"/>
</dbReference>
<keyword evidence="5 9" id="KW-0255">Endonuclease</keyword>
<gene>
    <name evidence="9 10" type="primary">cas2</name>
    <name evidence="10" type="ORF">acsn021_28970</name>
</gene>